<evidence type="ECO:0000313" key="2">
    <source>
        <dbReference type="EMBL" id="JAD89280.1"/>
    </source>
</evidence>
<accession>A0A0A9DUE0</accession>
<protein>
    <submittedName>
        <fullName evidence="2">Uncharacterized protein</fullName>
    </submittedName>
</protein>
<dbReference type="EMBL" id="GBRH01208615">
    <property type="protein sequence ID" value="JAD89280.1"/>
    <property type="molecule type" value="Transcribed_RNA"/>
</dbReference>
<evidence type="ECO:0000256" key="1">
    <source>
        <dbReference type="SAM" id="MobiDB-lite"/>
    </source>
</evidence>
<organism evidence="2">
    <name type="scientific">Arundo donax</name>
    <name type="common">Giant reed</name>
    <name type="synonym">Donax arundinaceus</name>
    <dbReference type="NCBI Taxonomy" id="35708"/>
    <lineage>
        <taxon>Eukaryota</taxon>
        <taxon>Viridiplantae</taxon>
        <taxon>Streptophyta</taxon>
        <taxon>Embryophyta</taxon>
        <taxon>Tracheophyta</taxon>
        <taxon>Spermatophyta</taxon>
        <taxon>Magnoliopsida</taxon>
        <taxon>Liliopsida</taxon>
        <taxon>Poales</taxon>
        <taxon>Poaceae</taxon>
        <taxon>PACMAD clade</taxon>
        <taxon>Arundinoideae</taxon>
        <taxon>Arundineae</taxon>
        <taxon>Arundo</taxon>
    </lineage>
</organism>
<sequence length="85" mass="9392">MLRAMTGVSEPFMEALLDGYDGGFDVGGVPRDDHAEGRHHQGGTQLRPARRRRRPSPVSHTSSRLLSVRDWVSGFVDPAPISMHL</sequence>
<feature type="region of interest" description="Disordered" evidence="1">
    <location>
        <begin position="27"/>
        <end position="63"/>
    </location>
</feature>
<name>A0A0A9DUE0_ARUDO</name>
<reference evidence="2" key="1">
    <citation type="submission" date="2014-09" db="EMBL/GenBank/DDBJ databases">
        <authorList>
            <person name="Magalhaes I.L.F."/>
            <person name="Oliveira U."/>
            <person name="Santos F.R."/>
            <person name="Vidigal T.H.D.A."/>
            <person name="Brescovit A.D."/>
            <person name="Santos A.J."/>
        </authorList>
    </citation>
    <scope>NUCLEOTIDE SEQUENCE</scope>
    <source>
        <tissue evidence="2">Shoot tissue taken approximately 20 cm above the soil surface</tissue>
    </source>
</reference>
<reference evidence="2" key="2">
    <citation type="journal article" date="2015" name="Data Brief">
        <title>Shoot transcriptome of the giant reed, Arundo donax.</title>
        <authorList>
            <person name="Barrero R.A."/>
            <person name="Guerrero F.D."/>
            <person name="Moolhuijzen P."/>
            <person name="Goolsby J.A."/>
            <person name="Tidwell J."/>
            <person name="Bellgard S.E."/>
            <person name="Bellgard M.I."/>
        </authorList>
    </citation>
    <scope>NUCLEOTIDE SEQUENCE</scope>
    <source>
        <tissue evidence="2">Shoot tissue taken approximately 20 cm above the soil surface</tissue>
    </source>
</reference>
<feature type="compositionally biased region" description="Basic and acidic residues" evidence="1">
    <location>
        <begin position="30"/>
        <end position="39"/>
    </location>
</feature>
<dbReference type="AlphaFoldDB" id="A0A0A9DUE0"/>
<proteinExistence type="predicted"/>